<evidence type="ECO:0000313" key="1">
    <source>
        <dbReference type="EMBL" id="KAL1249818.1"/>
    </source>
</evidence>
<reference evidence="1 2" key="1">
    <citation type="submission" date="2023-09" db="EMBL/GenBank/DDBJ databases">
        <authorList>
            <person name="Wang M."/>
        </authorList>
    </citation>
    <scope>NUCLEOTIDE SEQUENCE [LARGE SCALE GENOMIC DNA]</scope>
    <source>
        <strain evidence="1">GT-2023</strain>
        <tissue evidence="1">Liver</tissue>
    </source>
</reference>
<comment type="caution">
    <text evidence="1">The sequence shown here is derived from an EMBL/GenBank/DDBJ whole genome shotgun (WGS) entry which is preliminary data.</text>
</comment>
<accession>A0ABR3LAD7</accession>
<dbReference type="EMBL" id="JAYMGO010000023">
    <property type="protein sequence ID" value="KAL1249818.1"/>
    <property type="molecule type" value="Genomic_DNA"/>
</dbReference>
<proteinExistence type="predicted"/>
<dbReference type="Proteomes" id="UP001558613">
    <property type="component" value="Unassembled WGS sequence"/>
</dbReference>
<evidence type="ECO:0000313" key="2">
    <source>
        <dbReference type="Proteomes" id="UP001558613"/>
    </source>
</evidence>
<gene>
    <name evidence="1" type="ORF">QQF64_020823</name>
</gene>
<name>A0ABR3LAD7_9TELE</name>
<protein>
    <submittedName>
        <fullName evidence="1">Uncharacterized protein</fullName>
    </submittedName>
</protein>
<sequence length="84" mass="9503">MDASTFERVKAIKLFPSIMHVWMAASFCRMSGARYFKDISLMRLWLMGENLGPGHDVIMSQCNPLALSPISRRLRVSGTGREDL</sequence>
<keyword evidence="2" id="KW-1185">Reference proteome</keyword>
<organism evidence="1 2">
    <name type="scientific">Cirrhinus molitorella</name>
    <name type="common">mud carp</name>
    <dbReference type="NCBI Taxonomy" id="172907"/>
    <lineage>
        <taxon>Eukaryota</taxon>
        <taxon>Metazoa</taxon>
        <taxon>Chordata</taxon>
        <taxon>Craniata</taxon>
        <taxon>Vertebrata</taxon>
        <taxon>Euteleostomi</taxon>
        <taxon>Actinopterygii</taxon>
        <taxon>Neopterygii</taxon>
        <taxon>Teleostei</taxon>
        <taxon>Ostariophysi</taxon>
        <taxon>Cypriniformes</taxon>
        <taxon>Cyprinidae</taxon>
        <taxon>Labeoninae</taxon>
        <taxon>Labeonini</taxon>
        <taxon>Cirrhinus</taxon>
    </lineage>
</organism>